<protein>
    <submittedName>
        <fullName evidence="1">ORF17</fullName>
    </submittedName>
</protein>
<proteinExistence type="predicted"/>
<organism evidence="1">
    <name type="scientific">White sturgeon adenovirus 1</name>
    <dbReference type="NCBI Taxonomy" id="2580388"/>
    <lineage>
        <taxon>Viruses</taxon>
        <taxon>Varidnaviria</taxon>
        <taxon>Bamfordvirae</taxon>
        <taxon>Preplasmiviricota</taxon>
        <taxon>Polisuviricotina</taxon>
        <taxon>Pharingeaviricetes</taxon>
        <taxon>Rowavirales</taxon>
        <taxon>Adenoviridae</taxon>
        <taxon>Ichtadenovirus</taxon>
        <taxon>Ichtadenovirus acipenseris</taxon>
        <taxon>Sturgeon ichtadenovirus A</taxon>
    </lineage>
</organism>
<dbReference type="GeneID" id="80527957"/>
<dbReference type="KEGG" id="vg:80527957"/>
<dbReference type="EMBL" id="MK101347">
    <property type="protein sequence ID" value="QCQ84180.1"/>
    <property type="molecule type" value="Genomic_DNA"/>
</dbReference>
<sequence>MRASLSIPMMADISFSLVGLDIMISRYRENSFVFCVLCFGYNTDFVYKIVELYSPLTPNLPSIHKQQDKSFSLFWTLTFADVSFDNNTCPGF</sequence>
<dbReference type="RefSeq" id="YP_010790552.1">
    <property type="nucleotide sequence ID" value="NC_075448.1"/>
</dbReference>
<evidence type="ECO:0000313" key="1">
    <source>
        <dbReference type="EMBL" id="QCQ84180.1"/>
    </source>
</evidence>
<name>A0A4P8PNE2_9ADEN</name>
<dbReference type="Proteomes" id="UP000318653">
    <property type="component" value="Segment"/>
</dbReference>
<evidence type="ECO:0000313" key="2">
    <source>
        <dbReference type="Proteomes" id="UP000318653"/>
    </source>
</evidence>
<accession>A0A4P8PNE2</accession>
<keyword evidence="2" id="KW-1185">Reference proteome</keyword>
<reference evidence="1" key="1">
    <citation type="journal article" date="2019" name="Infect. Genet. Evol.">
        <title>Unconventional gene arrangement and content revealed by full genome analysis of the white sturgeon adenovirus, the single member of the genus Ichtadenovirus.</title>
        <authorList>
            <person name="Doszpoly A."/>
            <person name="Harrach B."/>
            <person name="LaPatra S."/>
            <person name="Benko M."/>
        </authorList>
    </citation>
    <scope>NUCLEOTIDE SEQUENCE</scope>
    <source>
        <strain evidence="1">WSAdV1/1996</strain>
    </source>
</reference>